<name>A0ABW2K9H2_9BACI</name>
<accession>A0ABW2K9H2</accession>
<protein>
    <submittedName>
        <fullName evidence="2">GNAT family N-acetyltransferase</fullName>
        <ecNumber evidence="2">2.3.-.-</ecNumber>
    </submittedName>
</protein>
<dbReference type="InterPro" id="IPR016181">
    <property type="entry name" value="Acyl_CoA_acyltransferase"/>
</dbReference>
<dbReference type="SUPFAM" id="SSF55729">
    <property type="entry name" value="Acyl-CoA N-acyltransferases (Nat)"/>
    <property type="match status" value="1"/>
</dbReference>
<organism evidence="2 3">
    <name type="scientific">Halobacillus campisalis</name>
    <dbReference type="NCBI Taxonomy" id="435909"/>
    <lineage>
        <taxon>Bacteria</taxon>
        <taxon>Bacillati</taxon>
        <taxon>Bacillota</taxon>
        <taxon>Bacilli</taxon>
        <taxon>Bacillales</taxon>
        <taxon>Bacillaceae</taxon>
        <taxon>Halobacillus</taxon>
    </lineage>
</organism>
<evidence type="ECO:0000259" key="1">
    <source>
        <dbReference type="PROSITE" id="PS51186"/>
    </source>
</evidence>
<dbReference type="Proteomes" id="UP001596494">
    <property type="component" value="Unassembled WGS sequence"/>
</dbReference>
<proteinExistence type="predicted"/>
<dbReference type="PROSITE" id="PS51186">
    <property type="entry name" value="GNAT"/>
    <property type="match status" value="1"/>
</dbReference>
<keyword evidence="2" id="KW-0012">Acyltransferase</keyword>
<dbReference type="EMBL" id="JBHTBY010000017">
    <property type="protein sequence ID" value="MFC7322892.1"/>
    <property type="molecule type" value="Genomic_DNA"/>
</dbReference>
<reference evidence="3" key="1">
    <citation type="journal article" date="2019" name="Int. J. Syst. Evol. Microbiol.">
        <title>The Global Catalogue of Microorganisms (GCM) 10K type strain sequencing project: providing services to taxonomists for standard genome sequencing and annotation.</title>
        <authorList>
            <consortium name="The Broad Institute Genomics Platform"/>
            <consortium name="The Broad Institute Genome Sequencing Center for Infectious Disease"/>
            <person name="Wu L."/>
            <person name="Ma J."/>
        </authorList>
    </citation>
    <scope>NUCLEOTIDE SEQUENCE [LARGE SCALE GENOMIC DNA]</scope>
    <source>
        <strain evidence="3">CCUG 73951</strain>
    </source>
</reference>
<comment type="caution">
    <text evidence="2">The sequence shown here is derived from an EMBL/GenBank/DDBJ whole genome shotgun (WGS) entry which is preliminary data.</text>
</comment>
<dbReference type="RefSeq" id="WP_289215246.1">
    <property type="nucleotide sequence ID" value="NZ_JAPVRC010000002.1"/>
</dbReference>
<dbReference type="Gene3D" id="3.40.630.30">
    <property type="match status" value="1"/>
</dbReference>
<dbReference type="CDD" id="cd04301">
    <property type="entry name" value="NAT_SF"/>
    <property type="match status" value="1"/>
</dbReference>
<dbReference type="GO" id="GO:0016746">
    <property type="term" value="F:acyltransferase activity"/>
    <property type="evidence" value="ECO:0007669"/>
    <property type="project" value="UniProtKB-KW"/>
</dbReference>
<dbReference type="EC" id="2.3.-.-" evidence="2"/>
<feature type="domain" description="N-acetyltransferase" evidence="1">
    <location>
        <begin position="4"/>
        <end position="133"/>
    </location>
</feature>
<gene>
    <name evidence="2" type="ORF">ACFQMN_18655</name>
</gene>
<dbReference type="Pfam" id="PF13673">
    <property type="entry name" value="Acetyltransf_10"/>
    <property type="match status" value="1"/>
</dbReference>
<keyword evidence="3" id="KW-1185">Reference proteome</keyword>
<keyword evidence="2" id="KW-0808">Transferase</keyword>
<sequence length="133" mass="15335">MSQVSIRSFRIHDFDTIQEMNKQEGWTQLIDSSEETLQAWINSEPALVLLMDQEIIGYLRGITDGAVTLYITELLIREDYRKQGFAQQLIEKAHSCYPSTRVEMLATNSSEGYYTSKGFRPFHGFRKAAEEFA</sequence>
<dbReference type="InterPro" id="IPR000182">
    <property type="entry name" value="GNAT_dom"/>
</dbReference>
<evidence type="ECO:0000313" key="2">
    <source>
        <dbReference type="EMBL" id="MFC7322892.1"/>
    </source>
</evidence>
<evidence type="ECO:0000313" key="3">
    <source>
        <dbReference type="Proteomes" id="UP001596494"/>
    </source>
</evidence>